<dbReference type="AlphaFoldDB" id="A0A8X7MRI6"/>
<comment type="caution">
    <text evidence="3">The sequence shown here is derived from an EMBL/GenBank/DDBJ whole genome shotgun (WGS) entry which is preliminary data.</text>
</comment>
<feature type="compositionally biased region" description="Low complexity" evidence="1">
    <location>
        <begin position="106"/>
        <end position="128"/>
    </location>
</feature>
<dbReference type="GO" id="GO:0000981">
    <property type="term" value="F:DNA-binding transcription factor activity, RNA polymerase II-specific"/>
    <property type="evidence" value="ECO:0007669"/>
    <property type="project" value="TreeGrafter"/>
</dbReference>
<proteinExistence type="predicted"/>
<dbReference type="PANTHER" id="PTHR37784:SF2">
    <property type="entry name" value="HIGH-OSMOLARITY-INDUCED TRANSCRIPTION PROTEIN 1"/>
    <property type="match status" value="1"/>
</dbReference>
<accession>A0A8X7MRI6</accession>
<dbReference type="Proteomes" id="UP000077684">
    <property type="component" value="Unassembled WGS sequence"/>
</dbReference>
<dbReference type="GO" id="GO:0000978">
    <property type="term" value="F:RNA polymerase II cis-regulatory region sequence-specific DNA binding"/>
    <property type="evidence" value="ECO:0007669"/>
    <property type="project" value="TreeGrafter"/>
</dbReference>
<gene>
    <name evidence="3" type="ORF">A4X06_0g5719</name>
</gene>
<feature type="region of interest" description="Disordered" evidence="1">
    <location>
        <begin position="102"/>
        <end position="128"/>
    </location>
</feature>
<organism evidence="3 4">
    <name type="scientific">Tilletia controversa</name>
    <name type="common">dwarf bunt fungus</name>
    <dbReference type="NCBI Taxonomy" id="13291"/>
    <lineage>
        <taxon>Eukaryota</taxon>
        <taxon>Fungi</taxon>
        <taxon>Dikarya</taxon>
        <taxon>Basidiomycota</taxon>
        <taxon>Ustilaginomycotina</taxon>
        <taxon>Exobasidiomycetes</taxon>
        <taxon>Tilletiales</taxon>
        <taxon>Tilletiaceae</taxon>
        <taxon>Tilletia</taxon>
    </lineage>
</organism>
<keyword evidence="4" id="KW-1185">Reference proteome</keyword>
<name>A0A8X7MRI6_9BASI</name>
<reference evidence="3" key="2">
    <citation type="journal article" date="2019" name="IMA Fungus">
        <title>Genome sequencing and comparison of five Tilletia species to identify candidate genes for the detection of regulated species infecting wheat.</title>
        <authorList>
            <person name="Nguyen H.D.T."/>
            <person name="Sultana T."/>
            <person name="Kesanakurti P."/>
            <person name="Hambleton S."/>
        </authorList>
    </citation>
    <scope>NUCLEOTIDE SEQUENCE</scope>
    <source>
        <strain evidence="3">DAOMC 236426</strain>
    </source>
</reference>
<protein>
    <recommendedName>
        <fullName evidence="2">Transcription activator GCR1-like domain-containing protein</fullName>
    </recommendedName>
</protein>
<dbReference type="GO" id="GO:0060963">
    <property type="term" value="P:positive regulation of ribosomal protein gene transcription by RNA polymerase II"/>
    <property type="evidence" value="ECO:0007669"/>
    <property type="project" value="TreeGrafter"/>
</dbReference>
<dbReference type="EMBL" id="LWDE02000740">
    <property type="protein sequence ID" value="KAE8245362.1"/>
    <property type="molecule type" value="Genomic_DNA"/>
</dbReference>
<evidence type="ECO:0000313" key="3">
    <source>
        <dbReference type="EMBL" id="KAE8245362.1"/>
    </source>
</evidence>
<dbReference type="InterPro" id="IPR022210">
    <property type="entry name" value="TF_GCR1-like"/>
</dbReference>
<evidence type="ECO:0000313" key="4">
    <source>
        <dbReference type="Proteomes" id="UP000077684"/>
    </source>
</evidence>
<feature type="domain" description="Transcription activator GCR1-like" evidence="2">
    <location>
        <begin position="169"/>
        <end position="223"/>
    </location>
</feature>
<reference evidence="3" key="1">
    <citation type="submission" date="2016-04" db="EMBL/GenBank/DDBJ databases">
        <authorList>
            <person name="Nguyen H.D."/>
            <person name="Samba Siva P."/>
            <person name="Cullis J."/>
            <person name="Levesque C.A."/>
            <person name="Hambleton S."/>
        </authorList>
    </citation>
    <scope>NUCLEOTIDE SEQUENCE</scope>
    <source>
        <strain evidence="3">DAOMC 236426</strain>
    </source>
</reference>
<dbReference type="Pfam" id="PF12550">
    <property type="entry name" value="GCR1_C"/>
    <property type="match status" value="1"/>
</dbReference>
<dbReference type="PANTHER" id="PTHR37784">
    <property type="entry name" value="PROTEIN MSN1"/>
    <property type="match status" value="1"/>
</dbReference>
<evidence type="ECO:0000256" key="1">
    <source>
        <dbReference type="SAM" id="MobiDB-lite"/>
    </source>
</evidence>
<dbReference type="InterPro" id="IPR052146">
    <property type="entry name" value="HOT1"/>
</dbReference>
<evidence type="ECO:0000259" key="2">
    <source>
        <dbReference type="Pfam" id="PF12550"/>
    </source>
</evidence>
<sequence>MHSYERDANTILDAAVSPDDRLQKTVPLIAESIDASTVNIQQTIASGFVAVGAPLDTFSHQQQLVQVEQQCHHDAQIRTLQYQFKALATMVATGFSVLTGPPPSPTTTLSSLPSSSSSGPSSSSSASTALISLSPGIDLLNNGTHQQQRQPELGSGLLSGAEDEMPAYEQDRNISSVLQLWVEWKLGLGGRESVSEMDKKWGKKWRAKDSARKHYDRRIHIISNQWCNILSIVSYDNILNSICYLSNIL</sequence>